<dbReference type="Pfam" id="PF00300">
    <property type="entry name" value="His_Phos_1"/>
    <property type="match status" value="1"/>
</dbReference>
<name>A0A1G2HL97_9BACT</name>
<proteinExistence type="predicted"/>
<comment type="caution">
    <text evidence="1">The sequence shown here is derived from an EMBL/GenBank/DDBJ whole genome shotgun (WGS) entry which is preliminary data.</text>
</comment>
<evidence type="ECO:0000313" key="2">
    <source>
        <dbReference type="Proteomes" id="UP000177190"/>
    </source>
</evidence>
<dbReference type="AlphaFoldDB" id="A0A1G2HL97"/>
<evidence type="ECO:0008006" key="3">
    <source>
        <dbReference type="Google" id="ProtNLM"/>
    </source>
</evidence>
<dbReference type="SUPFAM" id="SSF53254">
    <property type="entry name" value="Phosphoglycerate mutase-like"/>
    <property type="match status" value="1"/>
</dbReference>
<reference evidence="1 2" key="1">
    <citation type="journal article" date="2016" name="Nat. Commun.">
        <title>Thousands of microbial genomes shed light on interconnected biogeochemical processes in an aquifer system.</title>
        <authorList>
            <person name="Anantharaman K."/>
            <person name="Brown C.T."/>
            <person name="Hug L.A."/>
            <person name="Sharon I."/>
            <person name="Castelle C.J."/>
            <person name="Probst A.J."/>
            <person name="Thomas B.C."/>
            <person name="Singh A."/>
            <person name="Wilkins M.J."/>
            <person name="Karaoz U."/>
            <person name="Brodie E.L."/>
            <person name="Williams K.H."/>
            <person name="Hubbard S.S."/>
            <person name="Banfield J.F."/>
        </authorList>
    </citation>
    <scope>NUCLEOTIDE SEQUENCE [LARGE SCALE GENOMIC DNA]</scope>
</reference>
<dbReference type="Gene3D" id="3.40.50.1240">
    <property type="entry name" value="Phosphoglycerate mutase-like"/>
    <property type="match status" value="1"/>
</dbReference>
<organism evidence="1 2">
    <name type="scientific">Candidatus Staskawiczbacteria bacterium RIFCSPHIGHO2_01_FULL_36_16</name>
    <dbReference type="NCBI Taxonomy" id="1802200"/>
    <lineage>
        <taxon>Bacteria</taxon>
        <taxon>Candidatus Staskawicziibacteriota</taxon>
    </lineage>
</organism>
<gene>
    <name evidence="1" type="ORF">A2812_02585</name>
</gene>
<accession>A0A1G2HL97</accession>
<dbReference type="InterPro" id="IPR013078">
    <property type="entry name" value="His_Pase_superF_clade-1"/>
</dbReference>
<dbReference type="STRING" id="1802200.A2812_02585"/>
<dbReference type="EMBL" id="MHOM01000046">
    <property type="protein sequence ID" value="OGZ62991.1"/>
    <property type="molecule type" value="Genomic_DNA"/>
</dbReference>
<evidence type="ECO:0000313" key="1">
    <source>
        <dbReference type="EMBL" id="OGZ62991.1"/>
    </source>
</evidence>
<dbReference type="Proteomes" id="UP000177190">
    <property type="component" value="Unassembled WGS sequence"/>
</dbReference>
<dbReference type="InterPro" id="IPR029033">
    <property type="entry name" value="His_PPase_superfam"/>
</dbReference>
<sequence length="88" mass="9950">MARRFLGRAIFLRHGQTDYTDVFPDLTEEGAETITKAAESIKSIVDGQQITIISSPMVRAMGSACIVAKILRYYMAFTKKTMNPYRQK</sequence>
<protein>
    <recommendedName>
        <fullName evidence="3">Phosphoglycerate mutase</fullName>
    </recommendedName>
</protein>